<dbReference type="InterPro" id="IPR044822">
    <property type="entry name" value="Myb_DNA-bind_4"/>
</dbReference>
<feature type="domain" description="Myb/SANT-like DNA-binding" evidence="9">
    <location>
        <begin position="40"/>
        <end position="125"/>
    </location>
</feature>
<dbReference type="Pfam" id="PF13837">
    <property type="entry name" value="Myb_DNA-bind_4"/>
    <property type="match status" value="1"/>
</dbReference>
<comment type="subcellular location">
    <subcellularLocation>
        <location evidence="1">Nucleus</location>
    </subcellularLocation>
</comment>
<evidence type="ECO:0000256" key="6">
    <source>
        <dbReference type="ARBA" id="ARBA00023242"/>
    </source>
</evidence>
<dbReference type="InterPro" id="IPR044823">
    <property type="entry name" value="ASIL1/2-like"/>
</dbReference>
<protein>
    <recommendedName>
        <fullName evidence="9">Myb/SANT-like DNA-binding domain-containing protein</fullName>
    </recommendedName>
</protein>
<dbReference type="AlphaFoldDB" id="A0AA38FTG4"/>
<keyword evidence="6" id="KW-0539">Nucleus</keyword>
<keyword evidence="11" id="KW-1185">Reference proteome</keyword>
<feature type="compositionally biased region" description="Polar residues" evidence="8">
    <location>
        <begin position="19"/>
        <end position="34"/>
    </location>
</feature>
<evidence type="ECO:0000256" key="1">
    <source>
        <dbReference type="ARBA" id="ARBA00004123"/>
    </source>
</evidence>
<sequence length="266" mass="29508">MEDGERDHQPGKGNLTLCLPSSSVAPPPNNTSGGAATREDCWTEGATNTLIDSWGHRYLNLNRGNLKQKQWREVADAVNSRSDCAHKTDVQCKNRLDTLKKKYKVEKAKVLSGAATSWTFYAKLDGLIGPSRNKHHQLPQPLSQLLPLQALHPSAPKVEERGFDPGTSGSRDTTESCPNVPATSGGGGAKKRNRADLESPLRELAGAISKFGEVYERMETAKQQQMMELERQRMEFSRDLEVQRLQLFMQTQIELAKLEHAKNGST</sequence>
<evidence type="ECO:0000313" key="11">
    <source>
        <dbReference type="Proteomes" id="UP000824469"/>
    </source>
</evidence>
<evidence type="ECO:0000313" key="10">
    <source>
        <dbReference type="EMBL" id="KAH9309209.1"/>
    </source>
</evidence>
<dbReference type="Gene3D" id="1.10.10.60">
    <property type="entry name" value="Homeodomain-like"/>
    <property type="match status" value="1"/>
</dbReference>
<evidence type="ECO:0000256" key="5">
    <source>
        <dbReference type="ARBA" id="ARBA00023163"/>
    </source>
</evidence>
<feature type="non-terminal residue" evidence="10">
    <location>
        <position position="1"/>
    </location>
</feature>
<feature type="compositionally biased region" description="Basic and acidic residues" evidence="8">
    <location>
        <begin position="1"/>
        <end position="10"/>
    </location>
</feature>
<feature type="region of interest" description="Disordered" evidence="8">
    <location>
        <begin position="1"/>
        <end position="38"/>
    </location>
</feature>
<keyword evidence="4" id="KW-0238">DNA-binding</keyword>
<keyword evidence="5" id="KW-0804">Transcription</keyword>
<feature type="region of interest" description="Disordered" evidence="8">
    <location>
        <begin position="155"/>
        <end position="198"/>
    </location>
</feature>
<feature type="coiled-coil region" evidence="7">
    <location>
        <begin position="215"/>
        <end position="246"/>
    </location>
</feature>
<dbReference type="FunFam" id="1.10.10.60:FF:000104">
    <property type="entry name" value="trihelix transcription factor ASIL2"/>
    <property type="match status" value="1"/>
</dbReference>
<dbReference type="PANTHER" id="PTHR31307">
    <property type="entry name" value="TRIHELIX TRANSCRIPTION FACTOR ASIL2"/>
    <property type="match status" value="1"/>
</dbReference>
<accession>A0AA38FTG4</accession>
<dbReference type="OMA" id="FYNRLDY"/>
<name>A0AA38FTG4_TAXCH</name>
<proteinExistence type="predicted"/>
<dbReference type="GO" id="GO:0000976">
    <property type="term" value="F:transcription cis-regulatory region binding"/>
    <property type="evidence" value="ECO:0007669"/>
    <property type="project" value="TreeGrafter"/>
</dbReference>
<evidence type="ECO:0000256" key="2">
    <source>
        <dbReference type="ARBA" id="ARBA00023015"/>
    </source>
</evidence>
<keyword evidence="3 7" id="KW-0175">Coiled coil</keyword>
<dbReference type="EMBL" id="JAHRHJ020000007">
    <property type="protein sequence ID" value="KAH9309209.1"/>
    <property type="molecule type" value="Genomic_DNA"/>
</dbReference>
<dbReference type="PANTHER" id="PTHR31307:SF4">
    <property type="entry name" value="TRIHELIX TRANSCRIPTION FACTOR ASIL2"/>
    <property type="match status" value="1"/>
</dbReference>
<dbReference type="Proteomes" id="UP000824469">
    <property type="component" value="Unassembled WGS sequence"/>
</dbReference>
<organism evidence="10 11">
    <name type="scientific">Taxus chinensis</name>
    <name type="common">Chinese yew</name>
    <name type="synonym">Taxus wallichiana var. chinensis</name>
    <dbReference type="NCBI Taxonomy" id="29808"/>
    <lineage>
        <taxon>Eukaryota</taxon>
        <taxon>Viridiplantae</taxon>
        <taxon>Streptophyta</taxon>
        <taxon>Embryophyta</taxon>
        <taxon>Tracheophyta</taxon>
        <taxon>Spermatophyta</taxon>
        <taxon>Pinopsida</taxon>
        <taxon>Pinidae</taxon>
        <taxon>Conifers II</taxon>
        <taxon>Cupressales</taxon>
        <taxon>Taxaceae</taxon>
        <taxon>Taxus</taxon>
    </lineage>
</organism>
<evidence type="ECO:0000259" key="9">
    <source>
        <dbReference type="Pfam" id="PF13837"/>
    </source>
</evidence>
<evidence type="ECO:0000256" key="4">
    <source>
        <dbReference type="ARBA" id="ARBA00023125"/>
    </source>
</evidence>
<dbReference type="GO" id="GO:0005634">
    <property type="term" value="C:nucleus"/>
    <property type="evidence" value="ECO:0007669"/>
    <property type="project" value="UniProtKB-SubCell"/>
</dbReference>
<evidence type="ECO:0000256" key="7">
    <source>
        <dbReference type="SAM" id="Coils"/>
    </source>
</evidence>
<feature type="compositionally biased region" description="Polar residues" evidence="8">
    <location>
        <begin position="167"/>
        <end position="177"/>
    </location>
</feature>
<reference evidence="10 11" key="1">
    <citation type="journal article" date="2021" name="Nat. Plants">
        <title>The Taxus genome provides insights into paclitaxel biosynthesis.</title>
        <authorList>
            <person name="Xiong X."/>
            <person name="Gou J."/>
            <person name="Liao Q."/>
            <person name="Li Y."/>
            <person name="Zhou Q."/>
            <person name="Bi G."/>
            <person name="Li C."/>
            <person name="Du R."/>
            <person name="Wang X."/>
            <person name="Sun T."/>
            <person name="Guo L."/>
            <person name="Liang H."/>
            <person name="Lu P."/>
            <person name="Wu Y."/>
            <person name="Zhang Z."/>
            <person name="Ro D.K."/>
            <person name="Shang Y."/>
            <person name="Huang S."/>
            <person name="Yan J."/>
        </authorList>
    </citation>
    <scope>NUCLEOTIDE SEQUENCE [LARGE SCALE GENOMIC DNA]</scope>
    <source>
        <strain evidence="10">Ta-2019</strain>
    </source>
</reference>
<evidence type="ECO:0000256" key="8">
    <source>
        <dbReference type="SAM" id="MobiDB-lite"/>
    </source>
</evidence>
<gene>
    <name evidence="10" type="ORF">KI387_037120</name>
</gene>
<evidence type="ECO:0000256" key="3">
    <source>
        <dbReference type="ARBA" id="ARBA00023054"/>
    </source>
</evidence>
<keyword evidence="2" id="KW-0805">Transcription regulation</keyword>
<comment type="caution">
    <text evidence="10">The sequence shown here is derived from an EMBL/GenBank/DDBJ whole genome shotgun (WGS) entry which is preliminary data.</text>
</comment>